<accession>A0A4Z1NML4</accession>
<keyword evidence="1" id="KW-0472">Membrane</keyword>
<sequence>MLSAETQERSLPKKSRRSIGLWLRFRIVILLTLASFNKIVFYMSLNVAEAQRTILIPNISVEPNSEFVFYIIKEGIFHSFPSTKFDDDGDDDIAGISRCDVHGLIFPAVNGRRLRNSKRRTPEMLDETKCSTRGEVGKEEEKGKEYPALLEEHCCISAIGVKLVANLAAYDGNAAV</sequence>
<reference evidence="2 3" key="1">
    <citation type="submission" date="2019-04" db="EMBL/GenBank/DDBJ databases">
        <title>High contiguity whole genome sequence and gene annotation resource for two Venturia nashicola isolates.</title>
        <authorList>
            <person name="Prokchorchik M."/>
            <person name="Won K."/>
            <person name="Lee Y."/>
            <person name="Choi E.D."/>
            <person name="Segonzac C."/>
            <person name="Sohn K.H."/>
        </authorList>
    </citation>
    <scope>NUCLEOTIDE SEQUENCE [LARGE SCALE GENOMIC DNA]</scope>
    <source>
        <strain evidence="2 3">PRI2</strain>
    </source>
</reference>
<dbReference type="AlphaFoldDB" id="A0A4Z1NML4"/>
<protein>
    <submittedName>
        <fullName evidence="2">Uncharacterized protein</fullName>
    </submittedName>
</protein>
<feature type="transmembrane region" description="Helical" evidence="1">
    <location>
        <begin position="21"/>
        <end position="45"/>
    </location>
</feature>
<comment type="caution">
    <text evidence="2">The sequence shown here is derived from an EMBL/GenBank/DDBJ whole genome shotgun (WGS) entry which is preliminary data.</text>
</comment>
<dbReference type="EMBL" id="SNSC02000024">
    <property type="protein sequence ID" value="TID14021.1"/>
    <property type="molecule type" value="Genomic_DNA"/>
</dbReference>
<keyword evidence="1" id="KW-0812">Transmembrane</keyword>
<evidence type="ECO:0000313" key="2">
    <source>
        <dbReference type="EMBL" id="TID14021.1"/>
    </source>
</evidence>
<organism evidence="2 3">
    <name type="scientific">Venturia nashicola</name>
    <dbReference type="NCBI Taxonomy" id="86259"/>
    <lineage>
        <taxon>Eukaryota</taxon>
        <taxon>Fungi</taxon>
        <taxon>Dikarya</taxon>
        <taxon>Ascomycota</taxon>
        <taxon>Pezizomycotina</taxon>
        <taxon>Dothideomycetes</taxon>
        <taxon>Pleosporomycetidae</taxon>
        <taxon>Venturiales</taxon>
        <taxon>Venturiaceae</taxon>
        <taxon>Venturia</taxon>
    </lineage>
</organism>
<name>A0A4Z1NML4_9PEZI</name>
<evidence type="ECO:0000313" key="3">
    <source>
        <dbReference type="Proteomes" id="UP000298493"/>
    </source>
</evidence>
<keyword evidence="3" id="KW-1185">Reference proteome</keyword>
<dbReference type="Proteomes" id="UP000298493">
    <property type="component" value="Unassembled WGS sequence"/>
</dbReference>
<proteinExistence type="predicted"/>
<keyword evidence="1" id="KW-1133">Transmembrane helix</keyword>
<gene>
    <name evidence="2" type="ORF">E6O75_ATG07253</name>
</gene>
<evidence type="ECO:0000256" key="1">
    <source>
        <dbReference type="SAM" id="Phobius"/>
    </source>
</evidence>